<feature type="compositionally biased region" description="Polar residues" evidence="1">
    <location>
        <begin position="227"/>
        <end position="242"/>
    </location>
</feature>
<feature type="region of interest" description="Disordered" evidence="1">
    <location>
        <begin position="80"/>
        <end position="102"/>
    </location>
</feature>
<reference evidence="2 3" key="1">
    <citation type="journal article" date="2021" name="Elife">
        <title>Chloroplast acquisition without the gene transfer in kleptoplastic sea slugs, Plakobranchus ocellatus.</title>
        <authorList>
            <person name="Maeda T."/>
            <person name="Takahashi S."/>
            <person name="Yoshida T."/>
            <person name="Shimamura S."/>
            <person name="Takaki Y."/>
            <person name="Nagai Y."/>
            <person name="Toyoda A."/>
            <person name="Suzuki Y."/>
            <person name="Arimoto A."/>
            <person name="Ishii H."/>
            <person name="Satoh N."/>
            <person name="Nishiyama T."/>
            <person name="Hasebe M."/>
            <person name="Maruyama T."/>
            <person name="Minagawa J."/>
            <person name="Obokata J."/>
            <person name="Shigenobu S."/>
        </authorList>
    </citation>
    <scope>NUCLEOTIDE SEQUENCE [LARGE SCALE GENOMIC DNA]</scope>
</reference>
<keyword evidence="3" id="KW-1185">Reference proteome</keyword>
<feature type="compositionally biased region" description="Low complexity" evidence="1">
    <location>
        <begin position="316"/>
        <end position="325"/>
    </location>
</feature>
<protein>
    <submittedName>
        <fullName evidence="2">Uncharacterized protein</fullName>
    </submittedName>
</protein>
<evidence type="ECO:0000256" key="1">
    <source>
        <dbReference type="SAM" id="MobiDB-lite"/>
    </source>
</evidence>
<dbReference type="Proteomes" id="UP000762676">
    <property type="component" value="Unassembled WGS sequence"/>
</dbReference>
<evidence type="ECO:0000313" key="2">
    <source>
        <dbReference type="EMBL" id="GFR57472.1"/>
    </source>
</evidence>
<feature type="compositionally biased region" description="Polar residues" evidence="1">
    <location>
        <begin position="252"/>
        <end position="268"/>
    </location>
</feature>
<name>A0AAV4E8D5_9GAST</name>
<dbReference type="EMBL" id="BMAT01003550">
    <property type="protein sequence ID" value="GFR57472.1"/>
    <property type="molecule type" value="Genomic_DNA"/>
</dbReference>
<feature type="compositionally biased region" description="Acidic residues" evidence="1">
    <location>
        <begin position="372"/>
        <end position="394"/>
    </location>
</feature>
<organism evidence="2 3">
    <name type="scientific">Elysia marginata</name>
    <dbReference type="NCBI Taxonomy" id="1093978"/>
    <lineage>
        <taxon>Eukaryota</taxon>
        <taxon>Metazoa</taxon>
        <taxon>Spiralia</taxon>
        <taxon>Lophotrochozoa</taxon>
        <taxon>Mollusca</taxon>
        <taxon>Gastropoda</taxon>
        <taxon>Heterobranchia</taxon>
        <taxon>Euthyneura</taxon>
        <taxon>Panpulmonata</taxon>
        <taxon>Sacoglossa</taxon>
        <taxon>Placobranchoidea</taxon>
        <taxon>Plakobranchidae</taxon>
        <taxon>Elysia</taxon>
    </lineage>
</organism>
<feature type="region of interest" description="Disordered" evidence="1">
    <location>
        <begin position="160"/>
        <end position="180"/>
    </location>
</feature>
<comment type="caution">
    <text evidence="2">The sequence shown here is derived from an EMBL/GenBank/DDBJ whole genome shotgun (WGS) entry which is preliminary data.</text>
</comment>
<accession>A0AAV4E8D5</accession>
<feature type="region of interest" description="Disordered" evidence="1">
    <location>
        <begin position="192"/>
        <end position="213"/>
    </location>
</feature>
<sequence>MPSPTRPGPSPGSHVEDLDNDSVSVRDGSRRARIKAQRTTDKTDSAGFQVQASPETPNRDSPDSALMQMDQMAGVQTCEIKDQLHASTDTDDGDVFPASGSHHKLSISDEKVFGKGVSTNTFANDMKDGDLVNSRVSDTTLSNGAQRLATFVEQRARPLTFTDGRPQPTPVFQTPNDQNGSVLSDEELEEYSGFPRQPETVSSQRKSFDTPDSVNIDVNTIASWVSSSNPSILSSDASQLISPRQDVESSRLLGSQTNDARSSVSILSSDPRRTPDSPLQFFTPSAETGGTRQRFEFTKPAVPFSSYKDEDQETPQQQLQQQQQQRRTDKHPFRRQLSKRKNEVPVEEVQIDTERENAPAGFSLSSFTASFSDEDDDMDDGSSCSDDDDGDDDFYSLPSMSPRAPSSPKPSRKT</sequence>
<gene>
    <name evidence="2" type="ORF">ElyMa_001745400</name>
</gene>
<feature type="compositionally biased region" description="Pro residues" evidence="1">
    <location>
        <begin position="1"/>
        <end position="10"/>
    </location>
</feature>
<feature type="region of interest" description="Disordered" evidence="1">
    <location>
        <begin position="1"/>
        <end position="64"/>
    </location>
</feature>
<feature type="region of interest" description="Disordered" evidence="1">
    <location>
        <begin position="227"/>
        <end position="414"/>
    </location>
</feature>
<feature type="compositionally biased region" description="Polar residues" evidence="1">
    <location>
        <begin position="46"/>
        <end position="56"/>
    </location>
</feature>
<feature type="compositionally biased region" description="Polar residues" evidence="1">
    <location>
        <begin position="280"/>
        <end position="291"/>
    </location>
</feature>
<dbReference type="AlphaFoldDB" id="A0AAV4E8D5"/>
<evidence type="ECO:0000313" key="3">
    <source>
        <dbReference type="Proteomes" id="UP000762676"/>
    </source>
</evidence>
<feature type="compositionally biased region" description="Polar residues" evidence="1">
    <location>
        <begin position="199"/>
        <end position="213"/>
    </location>
</feature>
<feature type="compositionally biased region" description="Low complexity" evidence="1">
    <location>
        <begin position="396"/>
        <end position="406"/>
    </location>
</feature>
<feature type="compositionally biased region" description="Polar residues" evidence="1">
    <location>
        <begin position="170"/>
        <end position="180"/>
    </location>
</feature>
<proteinExistence type="predicted"/>